<dbReference type="AlphaFoldDB" id="A0A2T8IH28"/>
<organism evidence="1">
    <name type="scientific">Panicum hallii</name>
    <dbReference type="NCBI Taxonomy" id="206008"/>
    <lineage>
        <taxon>Eukaryota</taxon>
        <taxon>Viridiplantae</taxon>
        <taxon>Streptophyta</taxon>
        <taxon>Embryophyta</taxon>
        <taxon>Tracheophyta</taxon>
        <taxon>Spermatophyta</taxon>
        <taxon>Magnoliopsida</taxon>
        <taxon>Liliopsida</taxon>
        <taxon>Poales</taxon>
        <taxon>Poaceae</taxon>
        <taxon>PACMAD clade</taxon>
        <taxon>Panicoideae</taxon>
        <taxon>Panicodae</taxon>
        <taxon>Paniceae</taxon>
        <taxon>Panicinae</taxon>
        <taxon>Panicum</taxon>
        <taxon>Panicum sect. Panicum</taxon>
    </lineage>
</organism>
<reference evidence="1" key="1">
    <citation type="submission" date="2018-04" db="EMBL/GenBank/DDBJ databases">
        <title>WGS assembly of Panicum hallii.</title>
        <authorList>
            <person name="Lovell J."/>
            <person name="Jenkins J."/>
            <person name="Lowry D."/>
            <person name="Mamidi S."/>
            <person name="Sreedasyam A."/>
            <person name="Weng X."/>
            <person name="Barry K."/>
            <person name="Bonette J."/>
            <person name="Campitelli B."/>
            <person name="Daum C."/>
            <person name="Gordon S."/>
            <person name="Gould B."/>
            <person name="Lipzen A."/>
            <person name="Macqueen A."/>
            <person name="Palacio-Mejia J."/>
            <person name="Plott C."/>
            <person name="Shakirov E."/>
            <person name="Shu S."/>
            <person name="Yoshinaga Y."/>
            <person name="Zane M."/>
            <person name="Rokhsar D."/>
            <person name="Grimwood J."/>
            <person name="Schmutz J."/>
            <person name="Juenger T."/>
        </authorList>
    </citation>
    <scope>NUCLEOTIDE SEQUENCE [LARGE SCALE GENOMIC DNA]</scope>
    <source>
        <strain evidence="1">FIL2</strain>
    </source>
</reference>
<dbReference type="EMBL" id="CM008051">
    <property type="protein sequence ID" value="PVH36975.1"/>
    <property type="molecule type" value="Genomic_DNA"/>
</dbReference>
<name>A0A2T8IH28_9POAL</name>
<dbReference type="Proteomes" id="UP000243499">
    <property type="component" value="Chromosome 6"/>
</dbReference>
<evidence type="ECO:0000313" key="1">
    <source>
        <dbReference type="EMBL" id="PVH36975.1"/>
    </source>
</evidence>
<gene>
    <name evidence="1" type="ORF">PAHAL_6G212100</name>
</gene>
<accession>A0A2T8IH28</accession>
<protein>
    <submittedName>
        <fullName evidence="1">Uncharacterized protein</fullName>
    </submittedName>
</protein>
<sequence>MYVKVESMRLDWYAKPAHKAIIRADLYQGLLDTLTVGEVDASKAGLRVVLSKDFPGSDRDV</sequence>
<dbReference type="Gramene" id="PVH36975">
    <property type="protein sequence ID" value="PVH36975"/>
    <property type="gene ID" value="PAHAL_6G212100"/>
</dbReference>
<proteinExistence type="predicted"/>